<protein>
    <submittedName>
        <fullName evidence="2 3">Uncharacterized protein</fullName>
    </submittedName>
</protein>
<dbReference type="HOGENOM" id="CLU_1012089_0_0_1"/>
<feature type="chain" id="PRO_5015095418" evidence="1">
    <location>
        <begin position="26"/>
        <end position="275"/>
    </location>
</feature>
<dbReference type="eggNOG" id="ENOG502R6HC">
    <property type="taxonomic scope" value="Eukaryota"/>
</dbReference>
<dbReference type="VEuPathDB" id="FungiDB:GGTG_13061"/>
<sequence>MRRLASTPHLHLLLHVLLLVSGAAAGVLRAAITLSLPTATATTTPPPKTTLAPHLQLAVFAAAAAATTPTPQVQFTTNSRILACWATMEQLGGSAGGLMHATPTAPAALALHLATQPAGSSHCTTRLPQSVMSEYADFTESCWRWMSTISTSWARFATQCPEFVGTRPFIRGDWDVTVRGFCPTTATVFWTAAAAPTILEAVATPTGLGHLIGARAPAPTPVRAMVNSTTVHTAGAARAGSSRGLGLLVAGVAGHSAPIASYLWLWLMGAAAPPF</sequence>
<feature type="signal peptide" evidence="1">
    <location>
        <begin position="1"/>
        <end position="25"/>
    </location>
</feature>
<reference evidence="2" key="3">
    <citation type="submission" date="2010-09" db="EMBL/GenBank/DDBJ databases">
        <title>Annotation of Gaeumannomyces graminis var. tritici R3-111a-1.</title>
        <authorList>
            <consortium name="The Broad Institute Genome Sequencing Platform"/>
            <person name="Ma L.-J."/>
            <person name="Dead R."/>
            <person name="Young S.K."/>
            <person name="Zeng Q."/>
            <person name="Gargeya S."/>
            <person name="Fitzgerald M."/>
            <person name="Haas B."/>
            <person name="Abouelleil A."/>
            <person name="Alvarado L."/>
            <person name="Arachchi H.M."/>
            <person name="Berlin A."/>
            <person name="Brown A."/>
            <person name="Chapman S.B."/>
            <person name="Chen Z."/>
            <person name="Dunbar C."/>
            <person name="Freedman E."/>
            <person name="Gearin G."/>
            <person name="Gellesch M."/>
            <person name="Goldberg J."/>
            <person name="Griggs A."/>
            <person name="Gujja S."/>
            <person name="Heiman D."/>
            <person name="Howarth C."/>
            <person name="Larson L."/>
            <person name="Lui A."/>
            <person name="MacDonald P.J.P."/>
            <person name="Mehta T."/>
            <person name="Montmayeur A."/>
            <person name="Murphy C."/>
            <person name="Neiman D."/>
            <person name="Pearson M."/>
            <person name="Priest M."/>
            <person name="Roberts A."/>
            <person name="Saif S."/>
            <person name="Shea T."/>
            <person name="Shenoy N."/>
            <person name="Sisk P."/>
            <person name="Stolte C."/>
            <person name="Sykes S."/>
            <person name="Yandava C."/>
            <person name="Wortman J."/>
            <person name="Nusbaum C."/>
            <person name="Birren B."/>
        </authorList>
    </citation>
    <scope>NUCLEOTIDE SEQUENCE</scope>
    <source>
        <strain evidence="2">R3-111a-1</strain>
    </source>
</reference>
<evidence type="ECO:0000313" key="3">
    <source>
        <dbReference type="EnsemblFungi" id="EJT69442"/>
    </source>
</evidence>
<evidence type="ECO:0000313" key="2">
    <source>
        <dbReference type="EMBL" id="EJT69442.1"/>
    </source>
</evidence>
<evidence type="ECO:0000313" key="4">
    <source>
        <dbReference type="Proteomes" id="UP000006039"/>
    </source>
</evidence>
<keyword evidence="1" id="KW-0732">Signal</keyword>
<evidence type="ECO:0000256" key="1">
    <source>
        <dbReference type="SAM" id="SignalP"/>
    </source>
</evidence>
<organism evidence="2">
    <name type="scientific">Gaeumannomyces tritici (strain R3-111a-1)</name>
    <name type="common">Wheat and barley take-all root rot fungus</name>
    <name type="synonym">Gaeumannomyces graminis var. tritici</name>
    <dbReference type="NCBI Taxonomy" id="644352"/>
    <lineage>
        <taxon>Eukaryota</taxon>
        <taxon>Fungi</taxon>
        <taxon>Dikarya</taxon>
        <taxon>Ascomycota</taxon>
        <taxon>Pezizomycotina</taxon>
        <taxon>Sordariomycetes</taxon>
        <taxon>Sordariomycetidae</taxon>
        <taxon>Magnaporthales</taxon>
        <taxon>Magnaporthaceae</taxon>
        <taxon>Gaeumannomyces</taxon>
    </lineage>
</organism>
<dbReference type="EnsemblFungi" id="EJT69442">
    <property type="protein sequence ID" value="EJT69442"/>
    <property type="gene ID" value="GGTG_13061"/>
</dbReference>
<accession>J3PHT0</accession>
<name>J3PHT0_GAET3</name>
<reference evidence="3" key="4">
    <citation type="journal article" date="2015" name="G3 (Bethesda)">
        <title>Genome sequences of three phytopathogenic species of the Magnaporthaceae family of fungi.</title>
        <authorList>
            <person name="Okagaki L.H."/>
            <person name="Nunes C.C."/>
            <person name="Sailsbery J."/>
            <person name="Clay B."/>
            <person name="Brown D."/>
            <person name="John T."/>
            <person name="Oh Y."/>
            <person name="Young N."/>
            <person name="Fitzgerald M."/>
            <person name="Haas B.J."/>
            <person name="Zeng Q."/>
            <person name="Young S."/>
            <person name="Adiconis X."/>
            <person name="Fan L."/>
            <person name="Levin J.Z."/>
            <person name="Mitchell T.K."/>
            <person name="Okubara P.A."/>
            <person name="Farman M.L."/>
            <person name="Kohn L.M."/>
            <person name="Birren B."/>
            <person name="Ma L.-J."/>
            <person name="Dean R.A."/>
        </authorList>
    </citation>
    <scope>NUCLEOTIDE SEQUENCE</scope>
    <source>
        <strain evidence="3">R3-111a-1</strain>
    </source>
</reference>
<dbReference type="GeneID" id="20353519"/>
<gene>
    <name evidence="3" type="primary">20353519</name>
    <name evidence="2" type="ORF">GGTG_13061</name>
</gene>
<dbReference type="Proteomes" id="UP000006039">
    <property type="component" value="Unassembled WGS sequence"/>
</dbReference>
<proteinExistence type="predicted"/>
<dbReference type="OrthoDB" id="10572922at2759"/>
<reference evidence="4" key="1">
    <citation type="submission" date="2010-07" db="EMBL/GenBank/DDBJ databases">
        <title>The genome sequence of Gaeumannomyces graminis var. tritici strain R3-111a-1.</title>
        <authorList>
            <consortium name="The Broad Institute Genome Sequencing Platform"/>
            <person name="Ma L.-J."/>
            <person name="Dead R."/>
            <person name="Young S."/>
            <person name="Zeng Q."/>
            <person name="Koehrsen M."/>
            <person name="Alvarado L."/>
            <person name="Berlin A."/>
            <person name="Chapman S.B."/>
            <person name="Chen Z."/>
            <person name="Freedman E."/>
            <person name="Gellesch M."/>
            <person name="Goldberg J."/>
            <person name="Griggs A."/>
            <person name="Gujja S."/>
            <person name="Heilman E.R."/>
            <person name="Heiman D."/>
            <person name="Hepburn T."/>
            <person name="Howarth C."/>
            <person name="Jen D."/>
            <person name="Larson L."/>
            <person name="Mehta T."/>
            <person name="Neiman D."/>
            <person name="Pearson M."/>
            <person name="Roberts A."/>
            <person name="Saif S."/>
            <person name="Shea T."/>
            <person name="Shenoy N."/>
            <person name="Sisk P."/>
            <person name="Stolte C."/>
            <person name="Sykes S."/>
            <person name="Walk T."/>
            <person name="White J."/>
            <person name="Yandava C."/>
            <person name="Haas B."/>
            <person name="Nusbaum C."/>
            <person name="Birren B."/>
        </authorList>
    </citation>
    <scope>NUCLEOTIDE SEQUENCE [LARGE SCALE GENOMIC DNA]</scope>
    <source>
        <strain evidence="4">R3-111a-1</strain>
    </source>
</reference>
<reference evidence="2" key="2">
    <citation type="submission" date="2010-07" db="EMBL/GenBank/DDBJ databases">
        <authorList>
            <consortium name="The Broad Institute Genome Sequencing Platform"/>
            <consortium name="Broad Institute Genome Sequencing Center for Infectious Disease"/>
            <person name="Ma L.-J."/>
            <person name="Dead R."/>
            <person name="Young S."/>
            <person name="Zeng Q."/>
            <person name="Koehrsen M."/>
            <person name="Alvarado L."/>
            <person name="Berlin A."/>
            <person name="Chapman S.B."/>
            <person name="Chen Z."/>
            <person name="Freedman E."/>
            <person name="Gellesch M."/>
            <person name="Goldberg J."/>
            <person name="Griggs A."/>
            <person name="Gujja S."/>
            <person name="Heilman E.R."/>
            <person name="Heiman D."/>
            <person name="Hepburn T."/>
            <person name="Howarth C."/>
            <person name="Jen D."/>
            <person name="Larson L."/>
            <person name="Mehta T."/>
            <person name="Neiman D."/>
            <person name="Pearson M."/>
            <person name="Roberts A."/>
            <person name="Saif S."/>
            <person name="Shea T."/>
            <person name="Shenoy N."/>
            <person name="Sisk P."/>
            <person name="Stolte C."/>
            <person name="Sykes S."/>
            <person name="Walk T."/>
            <person name="White J."/>
            <person name="Yandava C."/>
            <person name="Haas B."/>
            <person name="Nusbaum C."/>
            <person name="Birren B."/>
        </authorList>
    </citation>
    <scope>NUCLEOTIDE SEQUENCE</scope>
    <source>
        <strain evidence="2">R3-111a-1</strain>
    </source>
</reference>
<keyword evidence="4" id="KW-1185">Reference proteome</keyword>
<dbReference type="RefSeq" id="XP_009229227.1">
    <property type="nucleotide sequence ID" value="XM_009230963.1"/>
</dbReference>
<reference evidence="3" key="5">
    <citation type="submission" date="2018-04" db="UniProtKB">
        <authorList>
            <consortium name="EnsemblFungi"/>
        </authorList>
    </citation>
    <scope>IDENTIFICATION</scope>
    <source>
        <strain evidence="3">R3-111a-1</strain>
    </source>
</reference>
<dbReference type="AlphaFoldDB" id="J3PHT0"/>
<dbReference type="EMBL" id="GL385404">
    <property type="protein sequence ID" value="EJT69442.1"/>
    <property type="molecule type" value="Genomic_DNA"/>
</dbReference>